<gene>
    <name evidence="2" type="ORF">JMN32_01485</name>
</gene>
<keyword evidence="3" id="KW-1185">Reference proteome</keyword>
<reference evidence="2" key="1">
    <citation type="submission" date="2021-01" db="EMBL/GenBank/DDBJ databases">
        <title>Fulvivirga kasyanovii gen. nov., sp nov., a novel member of the phylum Bacteroidetes isolated from seawater in a mussel farm.</title>
        <authorList>
            <person name="Zhao L.-H."/>
            <person name="Wang Z.-J."/>
        </authorList>
    </citation>
    <scope>NUCLEOTIDE SEQUENCE</scope>
    <source>
        <strain evidence="2">29W222</strain>
    </source>
</reference>
<evidence type="ECO:0000313" key="2">
    <source>
        <dbReference type="EMBL" id="MBL6444962.1"/>
    </source>
</evidence>
<comment type="caution">
    <text evidence="2">The sequence shown here is derived from an EMBL/GenBank/DDBJ whole genome shotgun (WGS) entry which is preliminary data.</text>
</comment>
<keyword evidence="1" id="KW-0175">Coiled coil</keyword>
<dbReference type="Proteomes" id="UP000614216">
    <property type="component" value="Unassembled WGS sequence"/>
</dbReference>
<proteinExistence type="predicted"/>
<feature type="coiled-coil region" evidence="1">
    <location>
        <begin position="14"/>
        <end position="71"/>
    </location>
</feature>
<evidence type="ECO:0000256" key="1">
    <source>
        <dbReference type="SAM" id="Coils"/>
    </source>
</evidence>
<dbReference type="RefSeq" id="WP_202854507.1">
    <property type="nucleotide sequence ID" value="NZ_JAEUGD010000003.1"/>
</dbReference>
<organism evidence="2 3">
    <name type="scientific">Fulvivirga marina</name>
    <dbReference type="NCBI Taxonomy" id="2494733"/>
    <lineage>
        <taxon>Bacteria</taxon>
        <taxon>Pseudomonadati</taxon>
        <taxon>Bacteroidota</taxon>
        <taxon>Cytophagia</taxon>
        <taxon>Cytophagales</taxon>
        <taxon>Fulvivirgaceae</taxon>
        <taxon>Fulvivirga</taxon>
    </lineage>
</organism>
<dbReference type="EMBL" id="JAEUGD010000003">
    <property type="protein sequence ID" value="MBL6444962.1"/>
    <property type="molecule type" value="Genomic_DNA"/>
</dbReference>
<protein>
    <submittedName>
        <fullName evidence="2">3-oxoacyl-ACP synthase</fullName>
    </submittedName>
</protein>
<name>A0A937KAS0_9BACT</name>
<sequence>MNPGLKQKLYNKCIELIDLRIKNAKDAMDSAQESANNETKSSAGDKYETGREMMQQEMENNAIQLAEARKLKETISRIIPSKSYDSAQMGSLVITNNGSFYISIGLGKITVDGKDYFAIAPTSPLGSLLMDKTAQEGIELNGRKFVIEKVI</sequence>
<dbReference type="AlphaFoldDB" id="A0A937KAS0"/>
<accession>A0A937KAS0</accession>
<evidence type="ECO:0000313" key="3">
    <source>
        <dbReference type="Proteomes" id="UP000614216"/>
    </source>
</evidence>